<dbReference type="HOGENOM" id="CLU_2061756_0_0_1"/>
<dbReference type="AlphaFoldDB" id="A0A0D0D0M7"/>
<evidence type="ECO:0000256" key="5">
    <source>
        <dbReference type="ARBA" id="ARBA00022982"/>
    </source>
</evidence>
<accession>A0A0D0D0M7</accession>
<keyword evidence="10" id="KW-1185">Reference proteome</keyword>
<keyword evidence="4" id="KW-0999">Mitochondrion inner membrane</keyword>
<reference evidence="9 10" key="1">
    <citation type="submission" date="2014-04" db="EMBL/GenBank/DDBJ databases">
        <title>Evolutionary Origins and Diversification of the Mycorrhizal Mutualists.</title>
        <authorList>
            <consortium name="DOE Joint Genome Institute"/>
            <consortium name="Mycorrhizal Genomics Consortium"/>
            <person name="Kohler A."/>
            <person name="Kuo A."/>
            <person name="Nagy L.G."/>
            <person name="Floudas D."/>
            <person name="Copeland A."/>
            <person name="Barry K.W."/>
            <person name="Cichocki N."/>
            <person name="Veneault-Fourrey C."/>
            <person name="LaButti K."/>
            <person name="Lindquist E.A."/>
            <person name="Lipzen A."/>
            <person name="Lundell T."/>
            <person name="Morin E."/>
            <person name="Murat C."/>
            <person name="Riley R."/>
            <person name="Ohm R."/>
            <person name="Sun H."/>
            <person name="Tunlid A."/>
            <person name="Henrissat B."/>
            <person name="Grigoriev I.V."/>
            <person name="Hibbett D.S."/>
            <person name="Martin F."/>
        </authorList>
    </citation>
    <scope>NUCLEOTIDE SEQUENCE [LARGE SCALE GENOMIC DNA]</scope>
    <source>
        <strain evidence="9 10">FD-317 M1</strain>
    </source>
</reference>
<protein>
    <recommendedName>
        <fullName evidence="11">NADH-ubiquinone oxidoreductase 12 kDa subunit</fullName>
    </recommendedName>
</protein>
<evidence type="ECO:0000256" key="3">
    <source>
        <dbReference type="ARBA" id="ARBA00022660"/>
    </source>
</evidence>
<keyword evidence="8" id="KW-1133">Transmembrane helix</keyword>
<keyword evidence="6" id="KW-0496">Mitochondrion</keyword>
<dbReference type="PANTHER" id="PTHR13094">
    <property type="entry name" value="NADH-UBIQUINONE OXIDOREDUCTASE PDSW SUBUNIT"/>
    <property type="match status" value="1"/>
</dbReference>
<evidence type="ECO:0000256" key="6">
    <source>
        <dbReference type="ARBA" id="ARBA00023128"/>
    </source>
</evidence>
<keyword evidence="8" id="KW-0812">Transmembrane</keyword>
<gene>
    <name evidence="9" type="ORF">GYMLUDRAFT_42008</name>
</gene>
<evidence type="ECO:0000256" key="2">
    <source>
        <dbReference type="ARBA" id="ARBA00022448"/>
    </source>
</evidence>
<dbReference type="Proteomes" id="UP000053593">
    <property type="component" value="Unassembled WGS sequence"/>
</dbReference>
<name>A0A0D0D0M7_9AGAR</name>
<evidence type="ECO:0000256" key="8">
    <source>
        <dbReference type="SAM" id="Phobius"/>
    </source>
</evidence>
<feature type="transmembrane region" description="Helical" evidence="8">
    <location>
        <begin position="89"/>
        <end position="117"/>
    </location>
</feature>
<keyword evidence="5" id="KW-0249">Electron transport</keyword>
<organism evidence="9 10">
    <name type="scientific">Collybiopsis luxurians FD-317 M1</name>
    <dbReference type="NCBI Taxonomy" id="944289"/>
    <lineage>
        <taxon>Eukaryota</taxon>
        <taxon>Fungi</taxon>
        <taxon>Dikarya</taxon>
        <taxon>Basidiomycota</taxon>
        <taxon>Agaricomycotina</taxon>
        <taxon>Agaricomycetes</taxon>
        <taxon>Agaricomycetidae</taxon>
        <taxon>Agaricales</taxon>
        <taxon>Marasmiineae</taxon>
        <taxon>Omphalotaceae</taxon>
        <taxon>Collybiopsis</taxon>
        <taxon>Collybiopsis luxurians</taxon>
    </lineage>
</organism>
<evidence type="ECO:0000256" key="1">
    <source>
        <dbReference type="ARBA" id="ARBA00004443"/>
    </source>
</evidence>
<proteinExistence type="predicted"/>
<evidence type="ECO:0000313" key="10">
    <source>
        <dbReference type="Proteomes" id="UP000053593"/>
    </source>
</evidence>
<evidence type="ECO:0000313" key="9">
    <source>
        <dbReference type="EMBL" id="KIK62543.1"/>
    </source>
</evidence>
<dbReference type="EMBL" id="KN834767">
    <property type="protein sequence ID" value="KIK62543.1"/>
    <property type="molecule type" value="Genomic_DNA"/>
</dbReference>
<dbReference type="InterPro" id="IPR039993">
    <property type="entry name" value="NDUFB10"/>
</dbReference>
<keyword evidence="2" id="KW-0813">Transport</keyword>
<sequence>MVDEEQRAAIKAKFQARDEHIRESWVRAMEARLVREELEKCQRSEGVNAFENCKWLSEKLLDKLSDAKVRCGLRVACFYALRCAGWRDYVLLGLLTSFILFLFRLLAFQLRLVIFFLSF</sequence>
<keyword evidence="3" id="KW-0679">Respiratory chain</keyword>
<evidence type="ECO:0008006" key="11">
    <source>
        <dbReference type="Google" id="ProtNLM"/>
    </source>
</evidence>
<dbReference type="PANTHER" id="PTHR13094:SF1">
    <property type="entry name" value="NADH DEHYDROGENASE [UBIQUINONE] 1 BETA SUBCOMPLEX SUBUNIT 10"/>
    <property type="match status" value="1"/>
</dbReference>
<keyword evidence="7 8" id="KW-0472">Membrane</keyword>
<evidence type="ECO:0000256" key="4">
    <source>
        <dbReference type="ARBA" id="ARBA00022792"/>
    </source>
</evidence>
<evidence type="ECO:0000256" key="7">
    <source>
        <dbReference type="ARBA" id="ARBA00023136"/>
    </source>
</evidence>
<dbReference type="OrthoDB" id="10252718at2759"/>
<comment type="subcellular location">
    <subcellularLocation>
        <location evidence="1">Mitochondrion inner membrane</location>
        <topology evidence="1">Peripheral membrane protein</topology>
        <orientation evidence="1">Matrix side</orientation>
    </subcellularLocation>
</comment>
<dbReference type="GO" id="GO:0005743">
    <property type="term" value="C:mitochondrial inner membrane"/>
    <property type="evidence" value="ECO:0007669"/>
    <property type="project" value="UniProtKB-SubCell"/>
</dbReference>